<accession>A0A507QR80</accession>
<evidence type="ECO:0000256" key="5">
    <source>
        <dbReference type="ARBA" id="ARBA00022833"/>
    </source>
</evidence>
<organism evidence="9 10">
    <name type="scientific">Monascus purpureus</name>
    <name type="common">Red mold</name>
    <name type="synonym">Monascus anka</name>
    <dbReference type="NCBI Taxonomy" id="5098"/>
    <lineage>
        <taxon>Eukaryota</taxon>
        <taxon>Fungi</taxon>
        <taxon>Dikarya</taxon>
        <taxon>Ascomycota</taxon>
        <taxon>Pezizomycotina</taxon>
        <taxon>Eurotiomycetes</taxon>
        <taxon>Eurotiomycetidae</taxon>
        <taxon>Eurotiales</taxon>
        <taxon>Aspergillaceae</taxon>
        <taxon>Monascus</taxon>
    </lineage>
</organism>
<feature type="domain" description="Peptidase M3A/M3B catalytic" evidence="8">
    <location>
        <begin position="132"/>
        <end position="246"/>
    </location>
</feature>
<dbReference type="GO" id="GO:0046872">
    <property type="term" value="F:metal ion binding"/>
    <property type="evidence" value="ECO:0007669"/>
    <property type="project" value="UniProtKB-UniRule"/>
</dbReference>
<name>A0A507QR80_MONPU</name>
<keyword evidence="5 7" id="KW-0862">Zinc</keyword>
<evidence type="ECO:0000256" key="4">
    <source>
        <dbReference type="ARBA" id="ARBA00022801"/>
    </source>
</evidence>
<gene>
    <name evidence="9" type="ORF">MPDQ_000826</name>
</gene>
<proteinExistence type="inferred from homology"/>
<comment type="similarity">
    <text evidence="1 7">Belongs to the peptidase M3 family.</text>
</comment>
<evidence type="ECO:0000256" key="6">
    <source>
        <dbReference type="ARBA" id="ARBA00023049"/>
    </source>
</evidence>
<dbReference type="PANTHER" id="PTHR11804:SF84">
    <property type="entry name" value="SACCHAROLYSIN"/>
    <property type="match status" value="1"/>
</dbReference>
<keyword evidence="4 7" id="KW-0378">Hydrolase</keyword>
<evidence type="ECO:0000313" key="10">
    <source>
        <dbReference type="Proteomes" id="UP000319663"/>
    </source>
</evidence>
<dbReference type="InterPro" id="IPR024077">
    <property type="entry name" value="Neurolysin/TOP_dom2"/>
</dbReference>
<dbReference type="InterPro" id="IPR001567">
    <property type="entry name" value="Pept_M3A_M3B_dom"/>
</dbReference>
<keyword evidence="6 7" id="KW-0482">Metalloprotease</keyword>
<dbReference type="EMBL" id="VIFY01000119">
    <property type="protein sequence ID" value="TQB70171.1"/>
    <property type="molecule type" value="Genomic_DNA"/>
</dbReference>
<comment type="caution">
    <text evidence="9">The sequence shown here is derived from an EMBL/GenBank/DDBJ whole genome shotgun (WGS) entry which is preliminary data.</text>
</comment>
<keyword evidence="3 7" id="KW-0479">Metal-binding</keyword>
<dbReference type="Proteomes" id="UP000319663">
    <property type="component" value="Unassembled WGS sequence"/>
</dbReference>
<sequence>MLQYGSPSLETQDAFNEARKLYLAATASWTHLLDRELLGYKHAGHGILARAELEEYLRRGTEIVELERRFQENLARGNRGVWFTLELDGVPRDELVKWMARSSEGGQLTADEQHKQEKVSVPFANGGTLAVLTNAHRPETRKRMFLADNLNLKANKPLLEEIVKRRAKQAQFLKYSTHADFRIERRMAKSTKWVRGFLDQLRQPLCSRGREETAVLQRRRLQDLQSRGQDDVQRVEEGFAPWDKRYIE</sequence>
<keyword evidence="2 7" id="KW-0645">Protease</keyword>
<evidence type="ECO:0000256" key="7">
    <source>
        <dbReference type="RuleBase" id="RU003435"/>
    </source>
</evidence>
<evidence type="ECO:0000256" key="2">
    <source>
        <dbReference type="ARBA" id="ARBA00022670"/>
    </source>
</evidence>
<evidence type="ECO:0000256" key="3">
    <source>
        <dbReference type="ARBA" id="ARBA00022723"/>
    </source>
</evidence>
<dbReference type="SUPFAM" id="SSF55486">
    <property type="entry name" value="Metalloproteases ('zincins'), catalytic domain"/>
    <property type="match status" value="1"/>
</dbReference>
<dbReference type="GO" id="GO:0006508">
    <property type="term" value="P:proteolysis"/>
    <property type="evidence" value="ECO:0007669"/>
    <property type="project" value="UniProtKB-KW"/>
</dbReference>
<dbReference type="GO" id="GO:0004222">
    <property type="term" value="F:metalloendopeptidase activity"/>
    <property type="evidence" value="ECO:0007669"/>
    <property type="project" value="InterPro"/>
</dbReference>
<reference evidence="9 10" key="1">
    <citation type="submission" date="2019-06" db="EMBL/GenBank/DDBJ databases">
        <title>Wine fermentation using esterase from Monascus purpureus.</title>
        <authorList>
            <person name="Geng C."/>
            <person name="Zhang Y."/>
        </authorList>
    </citation>
    <scope>NUCLEOTIDE SEQUENCE [LARGE SCALE GENOMIC DNA]</scope>
    <source>
        <strain evidence="9">HQ1</strain>
    </source>
</reference>
<dbReference type="Pfam" id="PF01432">
    <property type="entry name" value="Peptidase_M3"/>
    <property type="match status" value="1"/>
</dbReference>
<evidence type="ECO:0000259" key="8">
    <source>
        <dbReference type="Pfam" id="PF01432"/>
    </source>
</evidence>
<dbReference type="STRING" id="5098.A0A507QR80"/>
<evidence type="ECO:0000256" key="1">
    <source>
        <dbReference type="ARBA" id="ARBA00006040"/>
    </source>
</evidence>
<dbReference type="GO" id="GO:0006518">
    <property type="term" value="P:peptide metabolic process"/>
    <property type="evidence" value="ECO:0007669"/>
    <property type="project" value="TreeGrafter"/>
</dbReference>
<evidence type="ECO:0000313" key="9">
    <source>
        <dbReference type="EMBL" id="TQB70171.1"/>
    </source>
</evidence>
<keyword evidence="10" id="KW-1185">Reference proteome</keyword>
<protein>
    <recommendedName>
        <fullName evidence="8">Peptidase M3A/M3B catalytic domain-containing protein</fullName>
    </recommendedName>
</protein>
<comment type="cofactor">
    <cofactor evidence="7">
        <name>Zn(2+)</name>
        <dbReference type="ChEBI" id="CHEBI:29105"/>
    </cofactor>
    <text evidence="7">Binds 1 zinc ion.</text>
</comment>
<dbReference type="InterPro" id="IPR045090">
    <property type="entry name" value="Pept_M3A_M3B"/>
</dbReference>
<dbReference type="Gene3D" id="1.10.1370.10">
    <property type="entry name" value="Neurolysin, domain 3"/>
    <property type="match status" value="1"/>
</dbReference>
<dbReference type="PANTHER" id="PTHR11804">
    <property type="entry name" value="PROTEASE M3 THIMET OLIGOPEPTIDASE-RELATED"/>
    <property type="match status" value="1"/>
</dbReference>
<dbReference type="AlphaFoldDB" id="A0A507QR80"/>